<keyword evidence="2" id="KW-0732">Signal</keyword>
<protein>
    <recommendedName>
        <fullName evidence="4">Lipoprotein</fullName>
    </recommendedName>
</protein>
<dbReference type="PROSITE" id="PS51257">
    <property type="entry name" value="PROKAR_LIPOPROTEIN"/>
    <property type="match status" value="1"/>
</dbReference>
<feature type="chain" id="PRO_5013075325" description="Lipoprotein" evidence="2">
    <location>
        <begin position="25"/>
        <end position="166"/>
    </location>
</feature>
<reference evidence="3" key="1">
    <citation type="submission" date="2016-08" db="EMBL/GenBank/DDBJ databases">
        <authorList>
            <person name="Seilhamer J.J."/>
        </authorList>
    </citation>
    <scope>NUCLEOTIDE SEQUENCE</scope>
    <source>
        <strain evidence="3">86</strain>
    </source>
</reference>
<dbReference type="EMBL" id="FMJE01000003">
    <property type="protein sequence ID" value="SCM81142.1"/>
    <property type="molecule type" value="Genomic_DNA"/>
</dbReference>
<evidence type="ECO:0000256" key="1">
    <source>
        <dbReference type="SAM" id="MobiDB-lite"/>
    </source>
</evidence>
<organism evidence="3">
    <name type="scientific">uncultured Sporomusa sp</name>
    <dbReference type="NCBI Taxonomy" id="307249"/>
    <lineage>
        <taxon>Bacteria</taxon>
        <taxon>Bacillati</taxon>
        <taxon>Bacillota</taxon>
        <taxon>Negativicutes</taxon>
        <taxon>Selenomonadales</taxon>
        <taxon>Sporomusaceae</taxon>
        <taxon>Sporomusa</taxon>
        <taxon>environmental samples</taxon>
    </lineage>
</organism>
<feature type="compositionally biased region" description="Pro residues" evidence="1">
    <location>
        <begin position="36"/>
        <end position="58"/>
    </location>
</feature>
<evidence type="ECO:0000313" key="3">
    <source>
        <dbReference type="EMBL" id="SCM81142.1"/>
    </source>
</evidence>
<gene>
    <name evidence="3" type="ORF">KL86SPO_31321</name>
</gene>
<evidence type="ECO:0008006" key="4">
    <source>
        <dbReference type="Google" id="ProtNLM"/>
    </source>
</evidence>
<dbReference type="AlphaFoldDB" id="A0A212LUD9"/>
<dbReference type="RefSeq" id="WP_075753893.1">
    <property type="nucleotide sequence ID" value="NZ_LT608335.1"/>
</dbReference>
<feature type="region of interest" description="Disordered" evidence="1">
    <location>
        <begin position="34"/>
        <end position="61"/>
    </location>
</feature>
<accession>A0A212LUD9</accession>
<sequence length="166" mass="17821">MKKNYTKLLRYTTVVVWLSLAAFASGCTNNLTPVEPQAPTPAPSQPQIPAPAPVPPVTLPIEQPQGKDVVVTYNYGDTGKVSLSSNNLVLKVGQKLILSPASGVTKTTRFTSSGDNFWGDVMRQEGTVKQNGQAIFTAIKAGKGKLQIIPNSTEVERAVDLWVTVQ</sequence>
<proteinExistence type="predicted"/>
<name>A0A212LUD9_9FIRM</name>
<feature type="signal peptide" evidence="2">
    <location>
        <begin position="1"/>
        <end position="24"/>
    </location>
</feature>
<evidence type="ECO:0000256" key="2">
    <source>
        <dbReference type="SAM" id="SignalP"/>
    </source>
</evidence>